<evidence type="ECO:0000256" key="2">
    <source>
        <dbReference type="SAM" id="Phobius"/>
    </source>
</evidence>
<sequence>MAAVLMLCFCIPLCVFPRGTADDEGTAALNGEWVLCITAINTEALSPSQRIIGNLVSRTLVKDLRDLDHRVRPADEYGFYKDYAWNAAHTEAAQALVKKRQERDNLLFMGEKNWQYRQNLKKLEQEITQLEEALLEAEHTFPLIEKIPSFVLTEGNLSGNYPAPPEPGREYGFCRDQKADGFLAAEVSEFHGRIYVTLRIYALYAQEYIYEDYALFSAEDQDAALMDLSGRMTAMVSGTVPASIRVFAEPENSVIVINDSFAGRGSTGAMDQFPGETSVQAFAPNYESAFAEVNMDPGEIVELHFKLTPLMMEAFGIEIAEGERASVYRGALYIGDTPMVLDVPRDRFEYVMVETPDGKTTSVVFRGQTASTVLHPMDPNIPENKSVETLRRKFYGAFARFWIALPVAILFNGIASARINGYNQASANGTATDSLYRDANIYYYTSIGGWVVAGTFLTEALVRFFFYTRAANSGISEIVE</sequence>
<evidence type="ECO:0008006" key="5">
    <source>
        <dbReference type="Google" id="ProtNLM"/>
    </source>
</evidence>
<dbReference type="Proteomes" id="UP000595917">
    <property type="component" value="Chromosome"/>
</dbReference>
<gene>
    <name evidence="3" type="ORF">JFL75_15285</name>
</gene>
<keyword evidence="4" id="KW-1185">Reference proteome</keyword>
<proteinExistence type="predicted"/>
<feature type="transmembrane region" description="Helical" evidence="2">
    <location>
        <begin position="441"/>
        <end position="466"/>
    </location>
</feature>
<dbReference type="RefSeq" id="WP_215625592.1">
    <property type="nucleotide sequence ID" value="NZ_CP067089.2"/>
</dbReference>
<evidence type="ECO:0000313" key="4">
    <source>
        <dbReference type="Proteomes" id="UP000595917"/>
    </source>
</evidence>
<evidence type="ECO:0000313" key="3">
    <source>
        <dbReference type="EMBL" id="QQO08286.1"/>
    </source>
</evidence>
<name>A0A7T8B9F7_9SPIR</name>
<organism evidence="3 4">
    <name type="scientific">Breznakiella homolactica</name>
    <dbReference type="NCBI Taxonomy" id="2798577"/>
    <lineage>
        <taxon>Bacteria</taxon>
        <taxon>Pseudomonadati</taxon>
        <taxon>Spirochaetota</taxon>
        <taxon>Spirochaetia</taxon>
        <taxon>Spirochaetales</taxon>
        <taxon>Breznakiellaceae</taxon>
        <taxon>Breznakiella</taxon>
    </lineage>
</organism>
<reference evidence="3" key="1">
    <citation type="submission" date="2021-01" db="EMBL/GenBank/DDBJ databases">
        <title>Description of Breznakiella homolactica.</title>
        <authorList>
            <person name="Song Y."/>
            <person name="Brune A."/>
        </authorList>
    </citation>
    <scope>NUCLEOTIDE SEQUENCE</scope>
    <source>
        <strain evidence="3">RmG30</strain>
    </source>
</reference>
<keyword evidence="2" id="KW-0812">Transmembrane</keyword>
<accession>A0A7T8B9F7</accession>
<dbReference type="KEGG" id="bhc:JFL75_15285"/>
<keyword evidence="2" id="KW-0472">Membrane</keyword>
<keyword evidence="1" id="KW-0175">Coiled coil</keyword>
<protein>
    <recommendedName>
        <fullName evidence="5">PEGA domain-containing protein</fullName>
    </recommendedName>
</protein>
<evidence type="ECO:0000256" key="1">
    <source>
        <dbReference type="SAM" id="Coils"/>
    </source>
</evidence>
<dbReference type="AlphaFoldDB" id="A0A7T8B9F7"/>
<dbReference type="EMBL" id="CP067089">
    <property type="protein sequence ID" value="QQO08286.1"/>
    <property type="molecule type" value="Genomic_DNA"/>
</dbReference>
<keyword evidence="2" id="KW-1133">Transmembrane helix</keyword>
<feature type="coiled-coil region" evidence="1">
    <location>
        <begin position="113"/>
        <end position="140"/>
    </location>
</feature>